<reference evidence="9 10" key="1">
    <citation type="submission" date="2021-03" db="EMBL/GenBank/DDBJ databases">
        <title>Antimicrobial resistance genes in bacteria isolated from Japanese honey, and their potential for conferring macrolide and lincosamide resistance in the American foulbrood pathogen Paenibacillus larvae.</title>
        <authorList>
            <person name="Okamoto M."/>
            <person name="Kumagai M."/>
            <person name="Kanamori H."/>
            <person name="Takamatsu D."/>
        </authorList>
    </citation>
    <scope>NUCLEOTIDE SEQUENCE [LARGE SCALE GENOMIC DNA]</scope>
    <source>
        <strain evidence="9 10">J21TS3</strain>
    </source>
</reference>
<keyword evidence="6 7" id="KW-0472">Membrane</keyword>
<keyword evidence="10" id="KW-1185">Reference proteome</keyword>
<organism evidence="9 10">
    <name type="scientific">Paenibacillus cookii</name>
    <dbReference type="NCBI Taxonomy" id="157839"/>
    <lineage>
        <taxon>Bacteria</taxon>
        <taxon>Bacillati</taxon>
        <taxon>Bacillota</taxon>
        <taxon>Bacilli</taxon>
        <taxon>Bacillales</taxon>
        <taxon>Paenibacillaceae</taxon>
        <taxon>Paenibacillus</taxon>
    </lineage>
</organism>
<dbReference type="PANTHER" id="PTHR13285:SF18">
    <property type="entry name" value="PROTEIN-CYSTEINE N-PALMITOYLTRANSFERASE RASP"/>
    <property type="match status" value="1"/>
</dbReference>
<dbReference type="PIRSF" id="PIRSF016636">
    <property type="entry name" value="AlgI_DltB"/>
    <property type="match status" value="1"/>
</dbReference>
<keyword evidence="3 7" id="KW-1003">Cell membrane</keyword>
<accession>A0ABQ4LZY8</accession>
<feature type="transmembrane region" description="Helical" evidence="8">
    <location>
        <begin position="218"/>
        <end position="239"/>
    </location>
</feature>
<feature type="transmembrane region" description="Helical" evidence="8">
    <location>
        <begin position="6"/>
        <end position="23"/>
    </location>
</feature>
<feature type="transmembrane region" description="Helical" evidence="8">
    <location>
        <begin position="432"/>
        <end position="456"/>
    </location>
</feature>
<keyword evidence="5 8" id="KW-1133">Transmembrane helix</keyword>
<dbReference type="Pfam" id="PF03062">
    <property type="entry name" value="MBOAT"/>
    <property type="match status" value="1"/>
</dbReference>
<protein>
    <submittedName>
        <fullName evidence="9">Alginate regulatory protein</fullName>
    </submittedName>
</protein>
<dbReference type="InterPro" id="IPR051085">
    <property type="entry name" value="MB_O-acyltransferase"/>
</dbReference>
<feature type="transmembrane region" description="Helical" evidence="8">
    <location>
        <begin position="30"/>
        <end position="53"/>
    </location>
</feature>
<dbReference type="EMBL" id="BORW01000016">
    <property type="protein sequence ID" value="GIO68296.1"/>
    <property type="molecule type" value="Genomic_DNA"/>
</dbReference>
<dbReference type="InterPro" id="IPR028362">
    <property type="entry name" value="AlgI"/>
</dbReference>
<dbReference type="RefSeq" id="WP_212950732.1">
    <property type="nucleotide sequence ID" value="NZ_BORW01000016.1"/>
</dbReference>
<keyword evidence="7" id="KW-0012">Acyltransferase</keyword>
<dbReference type="InterPro" id="IPR004299">
    <property type="entry name" value="MBOAT_fam"/>
</dbReference>
<gene>
    <name evidence="9" type="ORF">J21TS3_31170</name>
</gene>
<comment type="subcellular location">
    <subcellularLocation>
        <location evidence="1">Cell membrane</location>
        <topology evidence="1">Multi-pass membrane protein</topology>
    </subcellularLocation>
</comment>
<sequence>MVFSSLIFLFLFLPVTLLVYYASPRKLRNGVLFVASLIFYAWGEPVYILIMVFSTAFDYVNGLLIEKYRHRKGIARAVFIGSMTGSLGLLGFFKYAGFLADNINGLFHLHLQTADLPLPVGISFYTFQTMSYVVDVYLGKAPAQKNIVAFGTYVTMFPQLVAGPIVKYGDIAGQLASRSVSLARFGEGAELFMKGLAKKVLLANNIGLLWTSVKAEPFAELSVLSAWLGIIAFTLQIYFDFSGYSDMARGLGKMFGFDFMENFRYPYISRSVTEFWRRWHISLGAWFREYVYIPLGGNRQGMAKQLRNVLAVWFLTGLWHGASWNFIVWGLYFGFFVMIEKLFLLLWLGRCPAWFGHVYTLLIVIVGWVWFEMEHLAEAVQFIGVLFGFGGNGFVDRQALYALSANAALFIVLAFCATPIPGKMLAFVKTKWQWAGAIAAPLLYFLFMALSTAYLVNETYNPFLYFRF</sequence>
<comment type="caution">
    <text evidence="9">The sequence shown here is derived from an EMBL/GenBank/DDBJ whole genome shotgun (WGS) entry which is preliminary data.</text>
</comment>
<evidence type="ECO:0000313" key="9">
    <source>
        <dbReference type="EMBL" id="GIO68296.1"/>
    </source>
</evidence>
<feature type="transmembrane region" description="Helical" evidence="8">
    <location>
        <begin position="399"/>
        <end position="420"/>
    </location>
</feature>
<keyword evidence="4 8" id="KW-0812">Transmembrane</keyword>
<comment type="similarity">
    <text evidence="2 7">Belongs to the membrane-bound acyltransferase family.</text>
</comment>
<evidence type="ECO:0000313" key="10">
    <source>
        <dbReference type="Proteomes" id="UP000680638"/>
    </source>
</evidence>
<evidence type="ECO:0000256" key="1">
    <source>
        <dbReference type="ARBA" id="ARBA00004651"/>
    </source>
</evidence>
<dbReference type="PANTHER" id="PTHR13285">
    <property type="entry name" value="ACYLTRANSFERASE"/>
    <property type="match status" value="1"/>
</dbReference>
<proteinExistence type="inferred from homology"/>
<evidence type="ECO:0000256" key="5">
    <source>
        <dbReference type="ARBA" id="ARBA00022989"/>
    </source>
</evidence>
<dbReference type="InterPro" id="IPR024194">
    <property type="entry name" value="Ac/AlaTfrase_AlgI/DltB"/>
</dbReference>
<dbReference type="PIRSF" id="PIRSF500217">
    <property type="entry name" value="AlgI"/>
    <property type="match status" value="1"/>
</dbReference>
<evidence type="ECO:0000256" key="7">
    <source>
        <dbReference type="PIRNR" id="PIRNR016636"/>
    </source>
</evidence>
<dbReference type="Proteomes" id="UP000680638">
    <property type="component" value="Unassembled WGS sequence"/>
</dbReference>
<feature type="transmembrane region" description="Helical" evidence="8">
    <location>
        <begin position="73"/>
        <end position="93"/>
    </location>
</feature>
<evidence type="ECO:0000256" key="6">
    <source>
        <dbReference type="ARBA" id="ARBA00023136"/>
    </source>
</evidence>
<name>A0ABQ4LZY8_9BACL</name>
<keyword evidence="7" id="KW-0808">Transferase</keyword>
<evidence type="ECO:0000256" key="8">
    <source>
        <dbReference type="SAM" id="Phobius"/>
    </source>
</evidence>
<evidence type="ECO:0000256" key="3">
    <source>
        <dbReference type="ARBA" id="ARBA00022475"/>
    </source>
</evidence>
<feature type="transmembrane region" description="Helical" evidence="8">
    <location>
        <begin position="354"/>
        <end position="371"/>
    </location>
</feature>
<evidence type="ECO:0000256" key="4">
    <source>
        <dbReference type="ARBA" id="ARBA00022692"/>
    </source>
</evidence>
<evidence type="ECO:0000256" key="2">
    <source>
        <dbReference type="ARBA" id="ARBA00010323"/>
    </source>
</evidence>